<dbReference type="RefSeq" id="XP_025417351.1">
    <property type="nucleotide sequence ID" value="XM_025561566.1"/>
</dbReference>
<dbReference type="PANTHER" id="PTHR21879">
    <property type="entry name" value="FI03362P-RELATED-RELATED"/>
    <property type="match status" value="1"/>
</dbReference>
<feature type="chain" id="PRO_5034958640" evidence="2">
    <location>
        <begin position="17"/>
        <end position="253"/>
    </location>
</feature>
<feature type="signal peptide" evidence="2">
    <location>
        <begin position="1"/>
        <end position="16"/>
    </location>
</feature>
<dbReference type="OrthoDB" id="6627639at2759"/>
<keyword evidence="1" id="KW-0812">Transmembrane</keyword>
<feature type="transmembrane region" description="Helical" evidence="1">
    <location>
        <begin position="127"/>
        <end position="145"/>
    </location>
</feature>
<gene>
    <name evidence="4" type="primary">LOC112688401</name>
</gene>
<sequence>MRVLYVAIVAAVSARAQTTRPANHATTPANIAATPADTVATPADGCRSGGAAECSGRESRGNRTYRLDPYVTATAVVAAGNRSSSSTGVTDSLDVRYGPEAEMDRPIGERGVFEGRKKYKFGKKHKMGMMMAATSMGMTIIGGMFTKMMMGGVSMIAIKALIIAKIALLLASVLAIKKLTQGFGGSSVGVGTIAQPSWSFNGGGGGSGAGNEHVSGYRKISGRHLDDERSVWAAASELAYKNQLDRSSVRVPQ</sequence>
<keyword evidence="1" id="KW-1133">Transmembrane helix</keyword>
<dbReference type="Pfam" id="PF07898">
    <property type="entry name" value="DUF1676"/>
    <property type="match status" value="1"/>
</dbReference>
<organism evidence="3 4">
    <name type="scientific">Sipha flava</name>
    <name type="common">yellow sugarcane aphid</name>
    <dbReference type="NCBI Taxonomy" id="143950"/>
    <lineage>
        <taxon>Eukaryota</taxon>
        <taxon>Metazoa</taxon>
        <taxon>Ecdysozoa</taxon>
        <taxon>Arthropoda</taxon>
        <taxon>Hexapoda</taxon>
        <taxon>Insecta</taxon>
        <taxon>Pterygota</taxon>
        <taxon>Neoptera</taxon>
        <taxon>Paraneoptera</taxon>
        <taxon>Hemiptera</taxon>
        <taxon>Sternorrhyncha</taxon>
        <taxon>Aphidomorpha</taxon>
        <taxon>Aphidoidea</taxon>
        <taxon>Aphididae</taxon>
        <taxon>Sipha</taxon>
    </lineage>
</organism>
<keyword evidence="3" id="KW-1185">Reference proteome</keyword>
<protein>
    <submittedName>
        <fullName evidence="4">Uncharacterized protein LOC112688401</fullName>
    </submittedName>
</protein>
<evidence type="ECO:0000256" key="1">
    <source>
        <dbReference type="SAM" id="Phobius"/>
    </source>
</evidence>
<proteinExistence type="predicted"/>
<dbReference type="AlphaFoldDB" id="A0A8B8G433"/>
<reference evidence="4" key="1">
    <citation type="submission" date="2025-08" db="UniProtKB">
        <authorList>
            <consortium name="RefSeq"/>
        </authorList>
    </citation>
    <scope>IDENTIFICATION</scope>
    <source>
        <tissue evidence="4">Whole body</tissue>
    </source>
</reference>
<name>A0A8B8G433_9HEMI</name>
<dbReference type="GO" id="GO:0016020">
    <property type="term" value="C:membrane"/>
    <property type="evidence" value="ECO:0007669"/>
    <property type="project" value="TreeGrafter"/>
</dbReference>
<evidence type="ECO:0000313" key="3">
    <source>
        <dbReference type="Proteomes" id="UP000694846"/>
    </source>
</evidence>
<dbReference type="GeneID" id="112688401"/>
<evidence type="ECO:0000313" key="4">
    <source>
        <dbReference type="RefSeq" id="XP_025417351.1"/>
    </source>
</evidence>
<dbReference type="Proteomes" id="UP000694846">
    <property type="component" value="Unplaced"/>
</dbReference>
<feature type="transmembrane region" description="Helical" evidence="1">
    <location>
        <begin position="157"/>
        <end position="176"/>
    </location>
</feature>
<keyword evidence="1" id="KW-0472">Membrane</keyword>
<keyword evidence="2" id="KW-0732">Signal</keyword>
<evidence type="ECO:0000256" key="2">
    <source>
        <dbReference type="SAM" id="SignalP"/>
    </source>
</evidence>
<dbReference type="InterPro" id="IPR012464">
    <property type="entry name" value="DUF1676"/>
</dbReference>
<accession>A0A8B8G433</accession>